<gene>
    <name evidence="6" type="ORF">AAAT34_03700</name>
</gene>
<comment type="similarity">
    <text evidence="5">Belongs to the class-III pyridoxal-phosphate-dependent aminotransferase family.</text>
</comment>
<comment type="caution">
    <text evidence="6">The sequence shown here is derived from an EMBL/GenBank/DDBJ whole genome shotgun (WGS) entry which is preliminary data.</text>
</comment>
<keyword evidence="7" id="KW-1185">Reference proteome</keyword>
<dbReference type="Gene3D" id="3.40.640.10">
    <property type="entry name" value="Type I PLP-dependent aspartate aminotransferase-like (Major domain)"/>
    <property type="match status" value="1"/>
</dbReference>
<dbReference type="Gene3D" id="3.90.1150.10">
    <property type="entry name" value="Aspartate Aminotransferase, domain 1"/>
    <property type="match status" value="1"/>
</dbReference>
<keyword evidence="2 6" id="KW-0032">Aminotransferase</keyword>
<proteinExistence type="inferred from homology"/>
<accession>A0ABV1FP16</accession>
<keyword evidence="3" id="KW-0808">Transferase</keyword>
<dbReference type="Proteomes" id="UP001487296">
    <property type="component" value="Unassembled WGS sequence"/>
</dbReference>
<dbReference type="InterPro" id="IPR005814">
    <property type="entry name" value="Aminotrans_3"/>
</dbReference>
<evidence type="ECO:0000256" key="3">
    <source>
        <dbReference type="ARBA" id="ARBA00022679"/>
    </source>
</evidence>
<dbReference type="SUPFAM" id="SSF53383">
    <property type="entry name" value="PLP-dependent transferases"/>
    <property type="match status" value="1"/>
</dbReference>
<organism evidence="6 7">
    <name type="scientific">Hallella faecis</name>
    <dbReference type="NCBI Taxonomy" id="2841596"/>
    <lineage>
        <taxon>Bacteria</taxon>
        <taxon>Pseudomonadati</taxon>
        <taxon>Bacteroidota</taxon>
        <taxon>Bacteroidia</taxon>
        <taxon>Bacteroidales</taxon>
        <taxon>Prevotellaceae</taxon>
        <taxon>Hallella</taxon>
    </lineage>
</organism>
<dbReference type="InterPro" id="IPR050103">
    <property type="entry name" value="Class-III_PLP-dep_AT"/>
</dbReference>
<keyword evidence="4 5" id="KW-0663">Pyridoxal phosphate</keyword>
<dbReference type="GO" id="GO:0008483">
    <property type="term" value="F:transaminase activity"/>
    <property type="evidence" value="ECO:0007669"/>
    <property type="project" value="UniProtKB-KW"/>
</dbReference>
<name>A0ABV1FP16_9BACT</name>
<dbReference type="InterPro" id="IPR015422">
    <property type="entry name" value="PyrdxlP-dep_Trfase_small"/>
</dbReference>
<dbReference type="PIRSF" id="PIRSF000521">
    <property type="entry name" value="Transaminase_4ab_Lys_Orn"/>
    <property type="match status" value="1"/>
</dbReference>
<dbReference type="InterPro" id="IPR015421">
    <property type="entry name" value="PyrdxlP-dep_Trfase_major"/>
</dbReference>
<reference evidence="6 7" key="1">
    <citation type="submission" date="2024-04" db="EMBL/GenBank/DDBJ databases">
        <title>Human intestinal bacterial collection.</title>
        <authorList>
            <person name="Pauvert C."/>
            <person name="Hitch T.C.A."/>
            <person name="Clavel T."/>
        </authorList>
    </citation>
    <scope>NUCLEOTIDE SEQUENCE [LARGE SCALE GENOMIC DNA]</scope>
    <source>
        <strain evidence="6 7">CLA-AA-H145</strain>
    </source>
</reference>
<dbReference type="Pfam" id="PF00202">
    <property type="entry name" value="Aminotran_3"/>
    <property type="match status" value="1"/>
</dbReference>
<dbReference type="PANTHER" id="PTHR11986">
    <property type="entry name" value="AMINOTRANSFERASE CLASS III"/>
    <property type="match status" value="1"/>
</dbReference>
<evidence type="ECO:0000256" key="2">
    <source>
        <dbReference type="ARBA" id="ARBA00022576"/>
    </source>
</evidence>
<dbReference type="RefSeq" id="WP_215759229.1">
    <property type="nucleotide sequence ID" value="NZ_JAHKBE010000008.1"/>
</dbReference>
<dbReference type="PROSITE" id="PS00600">
    <property type="entry name" value="AA_TRANSFER_CLASS_3"/>
    <property type="match status" value="1"/>
</dbReference>
<dbReference type="InterPro" id="IPR049704">
    <property type="entry name" value="Aminotrans_3_PPA_site"/>
</dbReference>
<dbReference type="CDD" id="cd00610">
    <property type="entry name" value="OAT_like"/>
    <property type="match status" value="1"/>
</dbReference>
<comment type="cofactor">
    <cofactor evidence="1">
        <name>pyridoxal 5'-phosphate</name>
        <dbReference type="ChEBI" id="CHEBI:597326"/>
    </cofactor>
</comment>
<dbReference type="PANTHER" id="PTHR11986:SF79">
    <property type="entry name" value="ACETYLORNITHINE AMINOTRANSFERASE, MITOCHONDRIAL"/>
    <property type="match status" value="1"/>
</dbReference>
<evidence type="ECO:0000256" key="1">
    <source>
        <dbReference type="ARBA" id="ARBA00001933"/>
    </source>
</evidence>
<evidence type="ECO:0000313" key="6">
    <source>
        <dbReference type="EMBL" id="MEQ2486158.1"/>
    </source>
</evidence>
<evidence type="ECO:0000313" key="7">
    <source>
        <dbReference type="Proteomes" id="UP001487296"/>
    </source>
</evidence>
<dbReference type="EMBL" id="JBBNFP010000008">
    <property type="protein sequence ID" value="MEQ2486158.1"/>
    <property type="molecule type" value="Genomic_DNA"/>
</dbReference>
<sequence length="380" mass="41410">MKLFDVYSLFAINIVKGKGTRVWDDNDQEYLDLYGGHAVISIGHCHPHYVKVLERQLCNLGFYSNSVINGLQEKVADRLGRVSGYDDYQLFLVNSGAEANENALKLASFHTGRTRVLAAGHAFHGRTSLAVEATDNPKIVAPINNNGHTTFLPLNDLPAWERELAKGDVCAVIIEAIQGVGGIRLATPEFAQGLAEACRKHGTVLICDEIQCGYGRSGKFFAHQWLGIKPDLITVAKGIGNGFPMGGVLISPRFVPVKGQLGTTFGGNHLACAAALAVLDVFNKEHLVDNAHEVGEYLIGKLKELQETEPHILEVRGRGLMIGVDLDVPHKDVRVPLIHQEHCFTGCAGTNVLRLLPPLCLTKADADLFVSKFKHILDTL</sequence>
<protein>
    <submittedName>
        <fullName evidence="6">Aminotransferase class III-fold pyridoxal phosphate-dependent enzyme</fullName>
    </submittedName>
</protein>
<evidence type="ECO:0000256" key="5">
    <source>
        <dbReference type="RuleBase" id="RU003560"/>
    </source>
</evidence>
<evidence type="ECO:0000256" key="4">
    <source>
        <dbReference type="ARBA" id="ARBA00022898"/>
    </source>
</evidence>
<dbReference type="InterPro" id="IPR015424">
    <property type="entry name" value="PyrdxlP-dep_Trfase"/>
</dbReference>